<dbReference type="InterPro" id="IPR014891">
    <property type="entry name" value="DWNN_domain"/>
</dbReference>
<evidence type="ECO:0000256" key="7">
    <source>
        <dbReference type="SAM" id="MobiDB-lite"/>
    </source>
</evidence>
<sequence length="597" mass="67521">MSSSVFFKFKSQKDPQRILFDGNGITVFELKREIIAASKLGDGTDFDLSIYTEDAKDEYTDDTTIIPRSSTVIARRLPATRPGHGRAARYVSGKAPTTAKNAYRTEGQPGQTSQATVSKVETAPVITANMTEEERMAAIFQSDTSAWEKTREQMAHAKPTFNNNNRFKKQDAPDRELPPGYICYRCLKKGHFIQDCPTNGDPNHVKFNVKRTTGIPKSFLQTVEEPEGSSADGLGDVVPGTLFTPGGQRVKAVPDHAAWEQFQAKTAVNTAQKEAEESGSKELQDRGLECSIDKRMFVDPMKTPCCGKTYCNDCIENALVNSDLVCPNCSKDGVLIDDLVSDEEMIKKIKDYEKEKAEEKKPTEASKSPSPQRVEAVQSPTPPKSATNSPVAAKSTPDTSKKRKASEELPNERIPSAPKAMRQEQEQKKAMMQQNMEPLKSLPSDPKEFQAFMNNLAQSHGLAANQQMPSMQMQMQMPMPMSMPNMMNMNPYQNMNPMQGQGWNNQYNQYNQPNQWQNQHQNQWNNQQNMWNQQNQWNPQNQWNQQNQWQGQNQGTSFSAPLPNAEESAYQRQPVNPQRHMHRQQRRQRQGEWTELS</sequence>
<dbReference type="OrthoDB" id="106784at2759"/>
<evidence type="ECO:0000259" key="9">
    <source>
        <dbReference type="PROSITE" id="PS51282"/>
    </source>
</evidence>
<dbReference type="Gene3D" id="3.10.20.90">
    <property type="entry name" value="Phosphatidylinositol 3-kinase Catalytic Subunit, Chain A, domain 1"/>
    <property type="match status" value="1"/>
</dbReference>
<dbReference type="GO" id="GO:0008270">
    <property type="term" value="F:zinc ion binding"/>
    <property type="evidence" value="ECO:0007669"/>
    <property type="project" value="UniProtKB-KW"/>
</dbReference>
<gene>
    <name evidence="10" type="ORF">K402DRAFT_406065</name>
</gene>
<reference evidence="10" key="1">
    <citation type="journal article" date="2020" name="Stud. Mycol.">
        <title>101 Dothideomycetes genomes: a test case for predicting lifestyles and emergence of pathogens.</title>
        <authorList>
            <person name="Haridas S."/>
            <person name="Albert R."/>
            <person name="Binder M."/>
            <person name="Bloem J."/>
            <person name="Labutti K."/>
            <person name="Salamov A."/>
            <person name="Andreopoulos B."/>
            <person name="Baker S."/>
            <person name="Barry K."/>
            <person name="Bills G."/>
            <person name="Bluhm B."/>
            <person name="Cannon C."/>
            <person name="Castanera R."/>
            <person name="Culley D."/>
            <person name="Daum C."/>
            <person name="Ezra D."/>
            <person name="Gonzalez J."/>
            <person name="Henrissat B."/>
            <person name="Kuo A."/>
            <person name="Liang C."/>
            <person name="Lipzen A."/>
            <person name="Lutzoni F."/>
            <person name="Magnuson J."/>
            <person name="Mondo S."/>
            <person name="Nolan M."/>
            <person name="Ohm R."/>
            <person name="Pangilinan J."/>
            <person name="Park H.-J."/>
            <person name="Ramirez L."/>
            <person name="Alfaro M."/>
            <person name="Sun H."/>
            <person name="Tritt A."/>
            <person name="Yoshinaga Y."/>
            <person name="Zwiers L.-H."/>
            <person name="Turgeon B."/>
            <person name="Goodwin S."/>
            <person name="Spatafora J."/>
            <person name="Crous P."/>
            <person name="Grigoriev I."/>
        </authorList>
    </citation>
    <scope>NUCLEOTIDE SEQUENCE</scope>
    <source>
        <strain evidence="10">CBS 113979</strain>
    </source>
</reference>
<dbReference type="GO" id="GO:0006511">
    <property type="term" value="P:ubiquitin-dependent protein catabolic process"/>
    <property type="evidence" value="ECO:0007669"/>
    <property type="project" value="TreeGrafter"/>
</dbReference>
<dbReference type="EMBL" id="ML977168">
    <property type="protein sequence ID" value="KAF1984383.1"/>
    <property type="molecule type" value="Genomic_DNA"/>
</dbReference>
<keyword evidence="11" id="KW-1185">Reference proteome</keyword>
<dbReference type="InterPro" id="IPR001878">
    <property type="entry name" value="Znf_CCHC"/>
</dbReference>
<dbReference type="SUPFAM" id="SSF57756">
    <property type="entry name" value="Retrovirus zinc finger-like domains"/>
    <property type="match status" value="1"/>
</dbReference>
<evidence type="ECO:0000256" key="4">
    <source>
        <dbReference type="ARBA" id="ARBA00022833"/>
    </source>
</evidence>
<evidence type="ECO:0000256" key="1">
    <source>
        <dbReference type="ARBA" id="ARBA00004123"/>
    </source>
</evidence>
<accession>A0A6G1GTU9</accession>
<dbReference type="InterPro" id="IPR013083">
    <property type="entry name" value="Znf_RING/FYVE/PHD"/>
</dbReference>
<dbReference type="Pfam" id="PF08783">
    <property type="entry name" value="DWNN"/>
    <property type="match status" value="1"/>
</dbReference>
<dbReference type="GO" id="GO:0006397">
    <property type="term" value="P:mRNA processing"/>
    <property type="evidence" value="ECO:0007669"/>
    <property type="project" value="InterPro"/>
</dbReference>
<dbReference type="AlphaFoldDB" id="A0A6G1GTU9"/>
<keyword evidence="2" id="KW-0479">Metal-binding</keyword>
<dbReference type="PROSITE" id="PS51282">
    <property type="entry name" value="DWNN"/>
    <property type="match status" value="1"/>
</dbReference>
<dbReference type="PANTHER" id="PTHR15439:SF0">
    <property type="entry name" value="CELL DIVISION CYCLE AND APOPTOSIS REGULATOR PROTEIN 1-RELATED"/>
    <property type="match status" value="1"/>
</dbReference>
<evidence type="ECO:0000259" key="8">
    <source>
        <dbReference type="PROSITE" id="PS50158"/>
    </source>
</evidence>
<dbReference type="InterPro" id="IPR036875">
    <property type="entry name" value="Znf_CCHC_sf"/>
</dbReference>
<evidence type="ECO:0000313" key="11">
    <source>
        <dbReference type="Proteomes" id="UP000800041"/>
    </source>
</evidence>
<evidence type="ECO:0000313" key="10">
    <source>
        <dbReference type="EMBL" id="KAF1984383.1"/>
    </source>
</evidence>
<feature type="compositionally biased region" description="Basic and acidic residues" evidence="7">
    <location>
        <begin position="353"/>
        <end position="364"/>
    </location>
</feature>
<dbReference type="CDD" id="cd16620">
    <property type="entry name" value="vRING-HC-C4C4_RBBP6"/>
    <property type="match status" value="1"/>
</dbReference>
<evidence type="ECO:0000256" key="2">
    <source>
        <dbReference type="ARBA" id="ARBA00022723"/>
    </source>
</evidence>
<dbReference type="GO" id="GO:0061630">
    <property type="term" value="F:ubiquitin protein ligase activity"/>
    <property type="evidence" value="ECO:0007669"/>
    <property type="project" value="InterPro"/>
</dbReference>
<evidence type="ECO:0000256" key="6">
    <source>
        <dbReference type="PROSITE-ProRule" id="PRU00047"/>
    </source>
</evidence>
<keyword evidence="3 6" id="KW-0863">Zinc-finger</keyword>
<dbReference type="PROSITE" id="PS50158">
    <property type="entry name" value="ZF_CCHC"/>
    <property type="match status" value="1"/>
</dbReference>
<feature type="compositionally biased region" description="Low complexity" evidence="7">
    <location>
        <begin position="545"/>
        <end position="555"/>
    </location>
</feature>
<dbReference type="GO" id="GO:0003676">
    <property type="term" value="F:nucleic acid binding"/>
    <property type="evidence" value="ECO:0007669"/>
    <property type="project" value="InterPro"/>
</dbReference>
<dbReference type="Proteomes" id="UP000800041">
    <property type="component" value="Unassembled WGS sequence"/>
</dbReference>
<name>A0A6G1GTU9_9PEZI</name>
<dbReference type="InterPro" id="IPR025829">
    <property type="entry name" value="Zn_knuckle_CX2CX3GHX4C"/>
</dbReference>
<feature type="region of interest" description="Disordered" evidence="7">
    <location>
        <begin position="545"/>
        <end position="597"/>
    </location>
</feature>
<protein>
    <submittedName>
        <fullName evidence="10">DWNN-domain-containing protein</fullName>
    </submittedName>
</protein>
<dbReference type="InterPro" id="IPR033489">
    <property type="entry name" value="RBBP6"/>
</dbReference>
<dbReference type="GO" id="GO:0005634">
    <property type="term" value="C:nucleus"/>
    <property type="evidence" value="ECO:0007669"/>
    <property type="project" value="UniProtKB-SubCell"/>
</dbReference>
<dbReference type="SUPFAM" id="SSF57850">
    <property type="entry name" value="RING/U-box"/>
    <property type="match status" value="1"/>
</dbReference>
<dbReference type="SMART" id="SM01180">
    <property type="entry name" value="DWNN"/>
    <property type="match status" value="1"/>
</dbReference>
<feature type="domain" description="DWNN" evidence="9">
    <location>
        <begin position="5"/>
        <end position="78"/>
    </location>
</feature>
<dbReference type="PANTHER" id="PTHR15439">
    <property type="entry name" value="RETINOBLASTOMA-BINDING PROTEIN 6"/>
    <property type="match status" value="1"/>
</dbReference>
<feature type="domain" description="CCHC-type" evidence="8">
    <location>
        <begin position="183"/>
        <end position="197"/>
    </location>
</feature>
<keyword evidence="5" id="KW-0539">Nucleus</keyword>
<evidence type="ECO:0000256" key="3">
    <source>
        <dbReference type="ARBA" id="ARBA00022771"/>
    </source>
</evidence>
<dbReference type="Gene3D" id="4.10.60.10">
    <property type="entry name" value="Zinc finger, CCHC-type"/>
    <property type="match status" value="1"/>
</dbReference>
<comment type="subcellular location">
    <subcellularLocation>
        <location evidence="1">Nucleus</location>
    </subcellularLocation>
</comment>
<feature type="region of interest" description="Disordered" evidence="7">
    <location>
        <begin position="353"/>
        <end position="432"/>
    </location>
</feature>
<dbReference type="Pfam" id="PF13696">
    <property type="entry name" value="zf-CCHC_2"/>
    <property type="match status" value="1"/>
</dbReference>
<feature type="compositionally biased region" description="Basic residues" evidence="7">
    <location>
        <begin position="579"/>
        <end position="588"/>
    </location>
</feature>
<dbReference type="GO" id="GO:0016567">
    <property type="term" value="P:protein ubiquitination"/>
    <property type="evidence" value="ECO:0007669"/>
    <property type="project" value="InterPro"/>
</dbReference>
<dbReference type="Gene3D" id="3.30.40.10">
    <property type="entry name" value="Zinc/RING finger domain, C3HC4 (zinc finger)"/>
    <property type="match status" value="1"/>
</dbReference>
<keyword evidence="4" id="KW-0862">Zinc</keyword>
<evidence type="ECO:0000256" key="5">
    <source>
        <dbReference type="ARBA" id="ARBA00023242"/>
    </source>
</evidence>
<proteinExistence type="predicted"/>
<dbReference type="SMART" id="SM00343">
    <property type="entry name" value="ZnF_C2HC"/>
    <property type="match status" value="1"/>
</dbReference>
<organism evidence="10 11">
    <name type="scientific">Aulographum hederae CBS 113979</name>
    <dbReference type="NCBI Taxonomy" id="1176131"/>
    <lineage>
        <taxon>Eukaryota</taxon>
        <taxon>Fungi</taxon>
        <taxon>Dikarya</taxon>
        <taxon>Ascomycota</taxon>
        <taxon>Pezizomycotina</taxon>
        <taxon>Dothideomycetes</taxon>
        <taxon>Pleosporomycetidae</taxon>
        <taxon>Aulographales</taxon>
        <taxon>Aulographaceae</taxon>
    </lineage>
</organism>